<dbReference type="AlphaFoldDB" id="A0AAX2JE24"/>
<dbReference type="GO" id="GO:0032267">
    <property type="term" value="F:tRNA(Ile)-lysidine synthase activity"/>
    <property type="evidence" value="ECO:0007669"/>
    <property type="project" value="UniProtKB-EC"/>
</dbReference>
<reference evidence="10 11" key="1">
    <citation type="submission" date="2018-06" db="EMBL/GenBank/DDBJ databases">
        <authorList>
            <consortium name="Pathogen Informatics"/>
            <person name="Doyle S."/>
        </authorList>
    </citation>
    <scope>NUCLEOTIDE SEQUENCE [LARGE SCALE GENOMIC DNA]</scope>
    <source>
        <strain evidence="10 11">NCTC12112</strain>
    </source>
</reference>
<dbReference type="SMART" id="SM00977">
    <property type="entry name" value="TilS_C"/>
    <property type="match status" value="1"/>
</dbReference>
<name>A0AAX2JE24_9FUSO</name>
<dbReference type="GO" id="GO:0006400">
    <property type="term" value="P:tRNA modification"/>
    <property type="evidence" value="ECO:0007669"/>
    <property type="project" value="UniProtKB-UniRule"/>
</dbReference>
<dbReference type="CDD" id="cd01992">
    <property type="entry name" value="TilS_N"/>
    <property type="match status" value="1"/>
</dbReference>
<dbReference type="PANTHER" id="PTHR43033:SF1">
    <property type="entry name" value="TRNA(ILE)-LYSIDINE SYNTHASE-RELATED"/>
    <property type="match status" value="1"/>
</dbReference>
<dbReference type="Pfam" id="PF11734">
    <property type="entry name" value="TilS_C"/>
    <property type="match status" value="1"/>
</dbReference>
<keyword evidence="3 8" id="KW-0436">Ligase</keyword>
<evidence type="ECO:0000256" key="8">
    <source>
        <dbReference type="HAMAP-Rule" id="MF_01161"/>
    </source>
</evidence>
<dbReference type="Gene3D" id="3.40.50.620">
    <property type="entry name" value="HUPs"/>
    <property type="match status" value="1"/>
</dbReference>
<dbReference type="InterPro" id="IPR012796">
    <property type="entry name" value="Lysidine-tRNA-synth_C"/>
</dbReference>
<dbReference type="SUPFAM" id="SSF56037">
    <property type="entry name" value="PheT/TilS domain"/>
    <property type="match status" value="1"/>
</dbReference>
<evidence type="ECO:0000256" key="4">
    <source>
        <dbReference type="ARBA" id="ARBA00022694"/>
    </source>
</evidence>
<dbReference type="GO" id="GO:0005737">
    <property type="term" value="C:cytoplasm"/>
    <property type="evidence" value="ECO:0007669"/>
    <property type="project" value="UniProtKB-SubCell"/>
</dbReference>
<dbReference type="EMBL" id="LS483487">
    <property type="protein sequence ID" value="SQJ04062.1"/>
    <property type="molecule type" value="Genomic_DNA"/>
</dbReference>
<dbReference type="GeneID" id="78456370"/>
<dbReference type="PANTHER" id="PTHR43033">
    <property type="entry name" value="TRNA(ILE)-LYSIDINE SYNTHASE-RELATED"/>
    <property type="match status" value="1"/>
</dbReference>
<evidence type="ECO:0000259" key="9">
    <source>
        <dbReference type="SMART" id="SM00977"/>
    </source>
</evidence>
<protein>
    <recommendedName>
        <fullName evidence="8">tRNA(Ile)-lysidine synthase</fullName>
        <ecNumber evidence="8">6.3.4.19</ecNumber>
    </recommendedName>
    <alternativeName>
        <fullName evidence="8">tRNA(Ile)-2-lysyl-cytidine synthase</fullName>
    </alternativeName>
    <alternativeName>
        <fullName evidence="8">tRNA(Ile)-lysidine synthetase</fullName>
    </alternativeName>
</protein>
<evidence type="ECO:0000256" key="7">
    <source>
        <dbReference type="ARBA" id="ARBA00048539"/>
    </source>
</evidence>
<comment type="subcellular location">
    <subcellularLocation>
        <location evidence="1 8">Cytoplasm</location>
    </subcellularLocation>
</comment>
<feature type="domain" description="Lysidine-tRNA(Ile) synthetase C-terminal" evidence="9">
    <location>
        <begin position="366"/>
        <end position="439"/>
    </location>
</feature>
<evidence type="ECO:0000256" key="3">
    <source>
        <dbReference type="ARBA" id="ARBA00022598"/>
    </source>
</evidence>
<dbReference type="NCBIfam" id="TIGR02432">
    <property type="entry name" value="lysidine_TilS_N"/>
    <property type="match status" value="1"/>
</dbReference>
<dbReference type="EC" id="6.3.4.19" evidence="8"/>
<evidence type="ECO:0000313" key="11">
    <source>
        <dbReference type="Proteomes" id="UP000249008"/>
    </source>
</evidence>
<organism evidence="10 11">
    <name type="scientific">Fusobacterium ulcerans</name>
    <dbReference type="NCBI Taxonomy" id="861"/>
    <lineage>
        <taxon>Bacteria</taxon>
        <taxon>Fusobacteriati</taxon>
        <taxon>Fusobacteriota</taxon>
        <taxon>Fusobacteriia</taxon>
        <taxon>Fusobacteriales</taxon>
        <taxon>Fusobacteriaceae</taxon>
        <taxon>Fusobacterium</taxon>
    </lineage>
</organism>
<dbReference type="Proteomes" id="UP000249008">
    <property type="component" value="Chromosome 1"/>
</dbReference>
<feature type="binding site" evidence="8">
    <location>
        <begin position="28"/>
        <end position="33"/>
    </location>
    <ligand>
        <name>ATP</name>
        <dbReference type="ChEBI" id="CHEBI:30616"/>
    </ligand>
</feature>
<keyword evidence="4 8" id="KW-0819">tRNA processing</keyword>
<evidence type="ECO:0000256" key="2">
    <source>
        <dbReference type="ARBA" id="ARBA00022490"/>
    </source>
</evidence>
<dbReference type="KEGG" id="ful:C4N20_16195"/>
<accession>A0AAX2JE24</accession>
<keyword evidence="2 8" id="KW-0963">Cytoplasm</keyword>
<evidence type="ECO:0000313" key="10">
    <source>
        <dbReference type="EMBL" id="SQJ04062.1"/>
    </source>
</evidence>
<keyword evidence="6 8" id="KW-0067">ATP-binding</keyword>
<proteinExistence type="inferred from homology"/>
<comment type="domain">
    <text evidence="8">The N-terminal region contains the highly conserved SGGXDS motif, predicted to be a P-loop motif involved in ATP binding.</text>
</comment>
<dbReference type="InterPro" id="IPR014729">
    <property type="entry name" value="Rossmann-like_a/b/a_fold"/>
</dbReference>
<dbReference type="HAMAP" id="MF_01161">
    <property type="entry name" value="tRNA_Ile_lys_synt"/>
    <property type="match status" value="1"/>
</dbReference>
<comment type="similarity">
    <text evidence="8">Belongs to the tRNA(Ile)-lysidine synthase family.</text>
</comment>
<sequence>MNLYGEILRKNKKDNLVEKNDKIVVGFSGGPDSVFLVEMLMKLRENINFDMVLVHINHLLRGENSDGDEKFSIEYGKKKGLQVFSRKINITALGKDMGLTLEEAGRKARYDLFKEVFEKIGANKIALAHNKDDQLETFMFRLTRGAGLEGLEGIVAKRDVYIRPISEIYKKDIVEYLNKNSIPYRIDETNFENEFTRNSIRLDLIPFIEKRYNPKFKDKLYSLIEEIREVNKVLEIRLEEYVVNNKLSIEKLKKLDKYLLSKVLIQYLYSYGIEVSRKKIQLIEDILDKGGSKDISLNGEFVLKKEYDFLAIEKNTKKENQCIKEVELEIPGQIIFGEYVIEASFTDKILYDNQNFYTSLKMGDKLKIRSRKDGDRIIPIGMTSEKKVKDILINEKVPKEKRDTIPLVLYNEEIVWIAGIKGNEKYKNSDYKSCVKLNIRRISS</sequence>
<evidence type="ECO:0000256" key="5">
    <source>
        <dbReference type="ARBA" id="ARBA00022741"/>
    </source>
</evidence>
<dbReference type="RefSeq" id="WP_005980242.1">
    <property type="nucleotide sequence ID" value="NZ_BAABXY010000001.1"/>
</dbReference>
<dbReference type="InterPro" id="IPR012795">
    <property type="entry name" value="tRNA_Ile_lys_synt_N"/>
</dbReference>
<dbReference type="GO" id="GO:0005524">
    <property type="term" value="F:ATP binding"/>
    <property type="evidence" value="ECO:0007669"/>
    <property type="project" value="UniProtKB-UniRule"/>
</dbReference>
<comment type="catalytic activity">
    <reaction evidence="7 8">
        <text>cytidine(34) in tRNA(Ile2) + L-lysine + ATP = lysidine(34) in tRNA(Ile2) + AMP + diphosphate + H(+)</text>
        <dbReference type="Rhea" id="RHEA:43744"/>
        <dbReference type="Rhea" id="RHEA-COMP:10625"/>
        <dbReference type="Rhea" id="RHEA-COMP:10670"/>
        <dbReference type="ChEBI" id="CHEBI:15378"/>
        <dbReference type="ChEBI" id="CHEBI:30616"/>
        <dbReference type="ChEBI" id="CHEBI:32551"/>
        <dbReference type="ChEBI" id="CHEBI:33019"/>
        <dbReference type="ChEBI" id="CHEBI:82748"/>
        <dbReference type="ChEBI" id="CHEBI:83665"/>
        <dbReference type="ChEBI" id="CHEBI:456215"/>
        <dbReference type="EC" id="6.3.4.19"/>
    </reaction>
</comment>
<comment type="function">
    <text evidence="8">Ligates lysine onto the cytidine present at position 34 of the AUA codon-specific tRNA(Ile) that contains the anticodon CAU, in an ATP-dependent manner. Cytidine is converted to lysidine, thus changing the amino acid specificity of the tRNA from methionine to isoleucine.</text>
</comment>
<dbReference type="InterPro" id="IPR011063">
    <property type="entry name" value="TilS/TtcA_N"/>
</dbReference>
<evidence type="ECO:0000256" key="6">
    <source>
        <dbReference type="ARBA" id="ARBA00022840"/>
    </source>
</evidence>
<keyword evidence="5 8" id="KW-0547">Nucleotide-binding</keyword>
<dbReference type="SUPFAM" id="SSF52402">
    <property type="entry name" value="Adenine nucleotide alpha hydrolases-like"/>
    <property type="match status" value="1"/>
</dbReference>
<dbReference type="InterPro" id="IPR012094">
    <property type="entry name" value="tRNA_Ile_lys_synt"/>
</dbReference>
<evidence type="ECO:0000256" key="1">
    <source>
        <dbReference type="ARBA" id="ARBA00004496"/>
    </source>
</evidence>
<gene>
    <name evidence="8 10" type="primary">tilS</name>
    <name evidence="10" type="ORF">NCTC12112_01832</name>
</gene>
<dbReference type="Pfam" id="PF01171">
    <property type="entry name" value="ATP_bind_3"/>
    <property type="match status" value="1"/>
</dbReference>
<dbReference type="NCBIfam" id="TIGR02433">
    <property type="entry name" value="lysidine_TilS_C"/>
    <property type="match status" value="1"/>
</dbReference>